<dbReference type="GO" id="GO:0005524">
    <property type="term" value="F:ATP binding"/>
    <property type="evidence" value="ECO:0007669"/>
    <property type="project" value="UniProtKB-UniRule"/>
</dbReference>
<feature type="domain" description="ATP-cone" evidence="10">
    <location>
        <begin position="50"/>
        <end position="140"/>
    </location>
</feature>
<dbReference type="EMBL" id="CP011367">
    <property type="protein sequence ID" value="AKJ94627.1"/>
    <property type="molecule type" value="Genomic_DNA"/>
</dbReference>
<evidence type="ECO:0000256" key="1">
    <source>
        <dbReference type="ARBA" id="ARBA00022491"/>
    </source>
</evidence>
<keyword evidence="7 8" id="KW-0804">Transcription</keyword>
<evidence type="ECO:0000256" key="3">
    <source>
        <dbReference type="ARBA" id="ARBA00022771"/>
    </source>
</evidence>
<dbReference type="InterPro" id="IPR005144">
    <property type="entry name" value="ATP-cone_dom"/>
</dbReference>
<dbReference type="NCBIfam" id="TIGR00244">
    <property type="entry name" value="transcriptional regulator NrdR"/>
    <property type="match status" value="1"/>
</dbReference>
<sequence length="193" mass="21818">MRCPSCHDQDTRVVDSRVAGPEQEQIRRRRQCRACGARFTTFERAEFSLPRVVKRSGERVAFDEEKLRSGLRRALHKRPVKTDDVERVIDDIKRQLSAVTAPEVKSDRIGEMVLAALHGLDHVAYIRFASIYLSFASVQSFREAIERLEDDLSPEMRRSQMRLIDEEATGNAPESAADGRATPETDGGSQEGM</sequence>
<dbReference type="GO" id="GO:0008270">
    <property type="term" value="F:zinc ion binding"/>
    <property type="evidence" value="ECO:0007669"/>
    <property type="project" value="UniProtKB-KW"/>
</dbReference>
<evidence type="ECO:0000256" key="6">
    <source>
        <dbReference type="ARBA" id="ARBA00023125"/>
    </source>
</evidence>
<keyword evidence="12" id="KW-1185">Reference proteome</keyword>
<dbReference type="STRING" id="106634.TVD_04240"/>
<keyword evidence="3" id="KW-0862">Zinc</keyword>
<dbReference type="RefSeq" id="WP_018176383.1">
    <property type="nucleotide sequence ID" value="NZ_CP011367.1"/>
</dbReference>
<dbReference type="Pfam" id="PF22811">
    <property type="entry name" value="Zn_ribbon_NrdR"/>
    <property type="match status" value="1"/>
</dbReference>
<keyword evidence="3" id="KW-0863">Zinc-finger</keyword>
<dbReference type="PATRIC" id="fig|106634.4.peg.864"/>
<evidence type="ECO:0000259" key="10">
    <source>
        <dbReference type="PROSITE" id="PS51161"/>
    </source>
</evidence>
<dbReference type="GO" id="GO:0045892">
    <property type="term" value="P:negative regulation of DNA-templated transcription"/>
    <property type="evidence" value="ECO:0007669"/>
    <property type="project" value="UniProtKB-UniRule"/>
</dbReference>
<dbReference type="PANTHER" id="PTHR30455:SF2">
    <property type="entry name" value="TRANSCRIPTIONAL REPRESSOR NRDR"/>
    <property type="match status" value="1"/>
</dbReference>
<proteinExistence type="inferred from homology"/>
<keyword evidence="4 8" id="KW-0067">ATP-binding</keyword>
<dbReference type="PANTHER" id="PTHR30455">
    <property type="entry name" value="TRANSCRIPTIONAL REPRESSOR NRDR"/>
    <property type="match status" value="1"/>
</dbReference>
<dbReference type="InterPro" id="IPR003796">
    <property type="entry name" value="RNR_NrdR-like"/>
</dbReference>
<feature type="region of interest" description="Disordered" evidence="9">
    <location>
        <begin position="156"/>
        <end position="193"/>
    </location>
</feature>
<name>A0A0G3G592_9GAMM</name>
<dbReference type="KEGG" id="tvr:TVD_04240"/>
<accession>A0A0G3G592</accession>
<keyword evidence="2 8" id="KW-0547">Nucleotide-binding</keyword>
<comment type="function">
    <text evidence="8">Negatively regulates transcription of bacterial ribonucleotide reductase nrd genes and operons by binding to NrdR-boxes.</text>
</comment>
<dbReference type="Pfam" id="PF03477">
    <property type="entry name" value="ATP-cone"/>
    <property type="match status" value="1"/>
</dbReference>
<evidence type="ECO:0000313" key="11">
    <source>
        <dbReference type="EMBL" id="AKJ94627.1"/>
    </source>
</evidence>
<dbReference type="GO" id="GO:0003677">
    <property type="term" value="F:DNA binding"/>
    <property type="evidence" value="ECO:0007669"/>
    <property type="project" value="UniProtKB-KW"/>
</dbReference>
<dbReference type="InterPro" id="IPR055173">
    <property type="entry name" value="NrdR-like_N"/>
</dbReference>
<protein>
    <recommendedName>
        <fullName evidence="8">Transcriptional repressor NrdR</fullName>
    </recommendedName>
</protein>
<comment type="similarity">
    <text evidence="8">Belongs to the NrdR family.</text>
</comment>
<evidence type="ECO:0000256" key="4">
    <source>
        <dbReference type="ARBA" id="ARBA00022840"/>
    </source>
</evidence>
<keyword evidence="6 8" id="KW-0238">DNA-binding</keyword>
<evidence type="ECO:0000256" key="8">
    <source>
        <dbReference type="HAMAP-Rule" id="MF_00440"/>
    </source>
</evidence>
<dbReference type="PROSITE" id="PS51161">
    <property type="entry name" value="ATP_CONE"/>
    <property type="match status" value="1"/>
</dbReference>
<keyword evidence="3" id="KW-0479">Metal-binding</keyword>
<reference evidence="11 12" key="1">
    <citation type="submission" date="2015-04" db="EMBL/GenBank/DDBJ databases">
        <title>Complete Sequence for the Genome of the Thioalkalivibrio versutus D301.</title>
        <authorList>
            <person name="Mu T."/>
            <person name="Zhou J."/>
            <person name="Xu X."/>
        </authorList>
    </citation>
    <scope>NUCLEOTIDE SEQUENCE [LARGE SCALE GENOMIC DNA]</scope>
    <source>
        <strain evidence="11 12">D301</strain>
    </source>
</reference>
<dbReference type="HAMAP" id="MF_00440">
    <property type="entry name" value="NrdR"/>
    <property type="match status" value="1"/>
</dbReference>
<dbReference type="AlphaFoldDB" id="A0A0G3G592"/>
<evidence type="ECO:0000313" key="12">
    <source>
        <dbReference type="Proteomes" id="UP000064201"/>
    </source>
</evidence>
<keyword evidence="5 8" id="KW-0805">Transcription regulation</keyword>
<evidence type="ECO:0000256" key="7">
    <source>
        <dbReference type="ARBA" id="ARBA00023163"/>
    </source>
</evidence>
<organism evidence="11 12">
    <name type="scientific">Thioalkalivibrio versutus</name>
    <dbReference type="NCBI Taxonomy" id="106634"/>
    <lineage>
        <taxon>Bacteria</taxon>
        <taxon>Pseudomonadati</taxon>
        <taxon>Pseudomonadota</taxon>
        <taxon>Gammaproteobacteria</taxon>
        <taxon>Chromatiales</taxon>
        <taxon>Ectothiorhodospiraceae</taxon>
        <taxon>Thioalkalivibrio</taxon>
    </lineage>
</organism>
<dbReference type="Proteomes" id="UP000064201">
    <property type="component" value="Chromosome"/>
</dbReference>
<comment type="caution">
    <text evidence="8">Lacks conserved residue(s) required for the propagation of feature annotation.</text>
</comment>
<keyword evidence="1 8" id="KW-0678">Repressor</keyword>
<gene>
    <name evidence="8" type="primary">nrdR</name>
    <name evidence="11" type="ORF">TVD_04240</name>
</gene>
<evidence type="ECO:0000256" key="9">
    <source>
        <dbReference type="SAM" id="MobiDB-lite"/>
    </source>
</evidence>
<dbReference type="OrthoDB" id="9807461at2"/>
<evidence type="ECO:0000256" key="5">
    <source>
        <dbReference type="ARBA" id="ARBA00023015"/>
    </source>
</evidence>
<evidence type="ECO:0000256" key="2">
    <source>
        <dbReference type="ARBA" id="ARBA00022741"/>
    </source>
</evidence>